<keyword evidence="1" id="KW-1133">Transmembrane helix</keyword>
<reference evidence="2" key="1">
    <citation type="submission" date="2018-04" db="EMBL/GenBank/DDBJ databases">
        <title>Whole genome sequencing of Hypsizygus marmoreus.</title>
        <authorList>
            <person name="Choi I.-G."/>
            <person name="Min B."/>
            <person name="Kim J.-G."/>
            <person name="Kim S."/>
            <person name="Oh Y.-L."/>
            <person name="Kong W.-S."/>
            <person name="Park H."/>
            <person name="Jeong J."/>
            <person name="Song E.-S."/>
        </authorList>
    </citation>
    <scope>NUCLEOTIDE SEQUENCE [LARGE SCALE GENOMIC DNA]</scope>
    <source>
        <strain evidence="2">51987-8</strain>
    </source>
</reference>
<feature type="transmembrane region" description="Helical" evidence="1">
    <location>
        <begin position="191"/>
        <end position="212"/>
    </location>
</feature>
<feature type="transmembrane region" description="Helical" evidence="1">
    <location>
        <begin position="125"/>
        <end position="146"/>
    </location>
</feature>
<name>A0A369K7G8_HYPMA</name>
<feature type="transmembrane region" description="Helical" evidence="1">
    <location>
        <begin position="91"/>
        <end position="113"/>
    </location>
</feature>
<dbReference type="AlphaFoldDB" id="A0A369K7G8"/>
<gene>
    <name evidence="2" type="ORF">Hypma_005347</name>
</gene>
<dbReference type="EMBL" id="LUEZ02000023">
    <property type="protein sequence ID" value="RDB26826.1"/>
    <property type="molecule type" value="Genomic_DNA"/>
</dbReference>
<organism evidence="2 3">
    <name type="scientific">Hypsizygus marmoreus</name>
    <name type="common">White beech mushroom</name>
    <name type="synonym">Agaricus marmoreus</name>
    <dbReference type="NCBI Taxonomy" id="39966"/>
    <lineage>
        <taxon>Eukaryota</taxon>
        <taxon>Fungi</taxon>
        <taxon>Dikarya</taxon>
        <taxon>Basidiomycota</taxon>
        <taxon>Agaricomycotina</taxon>
        <taxon>Agaricomycetes</taxon>
        <taxon>Agaricomycetidae</taxon>
        <taxon>Agaricales</taxon>
        <taxon>Tricholomatineae</taxon>
        <taxon>Lyophyllaceae</taxon>
        <taxon>Hypsizygus</taxon>
    </lineage>
</organism>
<comment type="caution">
    <text evidence="2">The sequence shown here is derived from an EMBL/GenBank/DDBJ whole genome shotgun (WGS) entry which is preliminary data.</text>
</comment>
<proteinExistence type="predicted"/>
<evidence type="ECO:0000313" key="2">
    <source>
        <dbReference type="EMBL" id="RDB26826.1"/>
    </source>
</evidence>
<keyword evidence="3" id="KW-1185">Reference proteome</keyword>
<dbReference type="STRING" id="39966.A0A369K7G8"/>
<feature type="transmembrane region" description="Helical" evidence="1">
    <location>
        <begin position="218"/>
        <end position="236"/>
    </location>
</feature>
<dbReference type="OrthoDB" id="3354175at2759"/>
<evidence type="ECO:0000313" key="3">
    <source>
        <dbReference type="Proteomes" id="UP000076154"/>
    </source>
</evidence>
<keyword evidence="1" id="KW-0812">Transmembrane</keyword>
<evidence type="ECO:0000256" key="1">
    <source>
        <dbReference type="SAM" id="Phobius"/>
    </source>
</evidence>
<keyword evidence="1" id="KW-0472">Membrane</keyword>
<protein>
    <submittedName>
        <fullName evidence="2">Uncharacterized protein</fullName>
    </submittedName>
</protein>
<accession>A0A369K7G8</accession>
<feature type="transmembrane region" description="Helical" evidence="1">
    <location>
        <begin position="13"/>
        <end position="35"/>
    </location>
</feature>
<feature type="transmembrane region" description="Helical" evidence="1">
    <location>
        <begin position="47"/>
        <end position="71"/>
    </location>
</feature>
<dbReference type="InParanoid" id="A0A369K7G8"/>
<sequence length="368" mass="40404">MAFSAEESKLVSIFIQTLLYGAYIVLFTITCWVLIRRRPRGQSVHKTMLGIAVTMFILATMIFGSTIYVAQTLLGDSVVLLRCYLVWGSRLAVVAFPFLLLLGSTVTGIGILYSFARVVPQAEIFVVELSQWIVAFFSMTLATNIICTGTPPASFPGSLAIPKLATALVAYRIWSINRTSISFSEHSLRPIMLLVIESGAIYSATLTALLILYKTESWFQYVLLDAVSPIVVRLVFSMVIVRIGLGITTTTGETGDFGGVSTLQASGEFSGNAKNFGSIGKTERVELTSFTAAPSNRLTYHDALTMYNNGYAAPHLQHDFDSTRYSTLDSHLFLPPNSKIIIDHTGTTVYEEEVWWSLAVLVLSVEAM</sequence>
<dbReference type="Proteomes" id="UP000076154">
    <property type="component" value="Unassembled WGS sequence"/>
</dbReference>